<evidence type="ECO:0000313" key="3">
    <source>
        <dbReference type="Proteomes" id="UP000010880"/>
    </source>
</evidence>
<dbReference type="AlphaFoldDB" id="L0K8D1"/>
<evidence type="ECO:0000256" key="1">
    <source>
        <dbReference type="ARBA" id="ARBA00005534"/>
    </source>
</evidence>
<dbReference type="Gene3D" id="2.60.120.460">
    <property type="entry name" value="YjbQ-like"/>
    <property type="match status" value="1"/>
</dbReference>
<gene>
    <name evidence="2" type="ordered locus">Halha_0378</name>
</gene>
<protein>
    <submittedName>
        <fullName evidence="2">Secondary thiamine-phosphate synthase enzyme</fullName>
    </submittedName>
</protein>
<comment type="similarity">
    <text evidence="1">Belongs to the UPF0047 family.</text>
</comment>
<dbReference type="PIRSF" id="PIRSF004681">
    <property type="entry name" value="UCP004681"/>
    <property type="match status" value="1"/>
</dbReference>
<dbReference type="HOGENOM" id="CLU_096980_1_1_9"/>
<dbReference type="KEGG" id="hhl:Halha_0378"/>
<dbReference type="SUPFAM" id="SSF111038">
    <property type="entry name" value="YjbQ-like"/>
    <property type="match status" value="1"/>
</dbReference>
<accession>L0K8D1</accession>
<dbReference type="PATRIC" id="fig|748449.3.peg.350"/>
<dbReference type="PROSITE" id="PS01314">
    <property type="entry name" value="UPF0047"/>
    <property type="match status" value="1"/>
</dbReference>
<proteinExistence type="inferred from homology"/>
<dbReference type="PANTHER" id="PTHR30615:SF8">
    <property type="entry name" value="UPF0047 PROTEIN C4A8.02C"/>
    <property type="match status" value="1"/>
</dbReference>
<dbReference type="STRING" id="748449.Halha_0378"/>
<dbReference type="eggNOG" id="COG0432">
    <property type="taxonomic scope" value="Bacteria"/>
</dbReference>
<dbReference type="Pfam" id="PF01894">
    <property type="entry name" value="YjbQ"/>
    <property type="match status" value="1"/>
</dbReference>
<dbReference type="RefSeq" id="WP_015326099.1">
    <property type="nucleotide sequence ID" value="NC_019978.1"/>
</dbReference>
<dbReference type="InterPro" id="IPR001602">
    <property type="entry name" value="UPF0047_YjbQ-like"/>
</dbReference>
<dbReference type="NCBIfam" id="TIGR00149">
    <property type="entry name" value="TIGR00149_YjbQ"/>
    <property type="match status" value="1"/>
</dbReference>
<dbReference type="PANTHER" id="PTHR30615">
    <property type="entry name" value="UNCHARACTERIZED PROTEIN YJBQ-RELATED"/>
    <property type="match status" value="1"/>
</dbReference>
<dbReference type="OrthoDB" id="9801725at2"/>
<sequence length="132" mass="14565">MINSFTVQTNQHSQLVDITLQIQEVIDQTQVNEGICVVFIPHTTAAVTINENADPTVKGDILTKLENLIPWNDNYKHLEGNSAAHLKASLVGSSEQIIIENGKLELGTWQGIYLAEFDGPRTRKVQVKLVGS</sequence>
<reference evidence="3" key="1">
    <citation type="submission" date="2012-02" db="EMBL/GenBank/DDBJ databases">
        <title>The complete genome of Halobacteroides halobius DSM 5150.</title>
        <authorList>
            <person name="Lucas S."/>
            <person name="Copeland A."/>
            <person name="Lapidus A."/>
            <person name="Glavina del Rio T."/>
            <person name="Dalin E."/>
            <person name="Tice H."/>
            <person name="Bruce D."/>
            <person name="Goodwin L."/>
            <person name="Pitluck S."/>
            <person name="Peters L."/>
            <person name="Mikhailova N."/>
            <person name="Gu W."/>
            <person name="Kyrpides N."/>
            <person name="Mavromatis K."/>
            <person name="Ivanova N."/>
            <person name="Brettin T."/>
            <person name="Detter J.C."/>
            <person name="Han C."/>
            <person name="Larimer F."/>
            <person name="Land M."/>
            <person name="Hauser L."/>
            <person name="Markowitz V."/>
            <person name="Cheng J.-F."/>
            <person name="Hugenholtz P."/>
            <person name="Woyke T."/>
            <person name="Wu D."/>
            <person name="Tindall B."/>
            <person name="Pomrenke H."/>
            <person name="Brambilla E."/>
            <person name="Klenk H.-P."/>
            <person name="Eisen J.A."/>
        </authorList>
    </citation>
    <scope>NUCLEOTIDE SEQUENCE [LARGE SCALE GENOMIC DNA]</scope>
    <source>
        <strain evidence="3">ATCC 35273 / DSM 5150 / MD-1</strain>
    </source>
</reference>
<keyword evidence="3" id="KW-1185">Reference proteome</keyword>
<dbReference type="EMBL" id="CP003359">
    <property type="protein sequence ID" value="AGB40373.1"/>
    <property type="molecule type" value="Genomic_DNA"/>
</dbReference>
<organism evidence="2 3">
    <name type="scientific">Halobacteroides halobius (strain ATCC 35273 / DSM 5150 / MD-1)</name>
    <dbReference type="NCBI Taxonomy" id="748449"/>
    <lineage>
        <taxon>Bacteria</taxon>
        <taxon>Bacillati</taxon>
        <taxon>Bacillota</taxon>
        <taxon>Clostridia</taxon>
        <taxon>Halanaerobiales</taxon>
        <taxon>Halobacteroidaceae</taxon>
        <taxon>Halobacteroides</taxon>
    </lineage>
</organism>
<evidence type="ECO:0000313" key="2">
    <source>
        <dbReference type="EMBL" id="AGB40373.1"/>
    </source>
</evidence>
<name>L0K8D1_HALHC</name>
<dbReference type="InterPro" id="IPR035917">
    <property type="entry name" value="YjbQ-like_sf"/>
</dbReference>
<dbReference type="Proteomes" id="UP000010880">
    <property type="component" value="Chromosome"/>
</dbReference>